<dbReference type="Gene3D" id="3.40.50.1000">
    <property type="entry name" value="HAD superfamily/HAD-like"/>
    <property type="match status" value="1"/>
</dbReference>
<accession>A0A5B9Y5U3</accession>
<sequence>MIKLIALDIDGTLLGKKKKVSKRNIAAINAAREAGVKICIATGRSNARVEDIAKAIGITKNQEHLICLNGGGIYKYDENEKLQTVKETLFSIDEVKFIYNTALDENINCFSYSEDTKTAYVIKNKGPFVWFMKKITKKKIEIYKRDEMDQRAFKVITYGNKENIAKARKAFETKKFEMFSWSYVSNKTVNIEINPPGVDKLFALQEVASLYNIKPEEVMYFGDGDNDKRAIAWAGHGVAMKNAAKHVKEAAKHTTDHHKKSGVGKKIEELVLKK</sequence>
<dbReference type="SFLD" id="SFLDG01140">
    <property type="entry name" value="C2.B:_Phosphomannomutase_and_P"/>
    <property type="match status" value="1"/>
</dbReference>
<dbReference type="Proteomes" id="UP000323144">
    <property type="component" value="Chromosome"/>
</dbReference>
<dbReference type="SUPFAM" id="SSF56784">
    <property type="entry name" value="HAD-like"/>
    <property type="match status" value="1"/>
</dbReference>
<keyword evidence="2" id="KW-1185">Reference proteome</keyword>
<dbReference type="GO" id="GO:0000287">
    <property type="term" value="F:magnesium ion binding"/>
    <property type="evidence" value="ECO:0007669"/>
    <property type="project" value="TreeGrafter"/>
</dbReference>
<dbReference type="EMBL" id="CP043026">
    <property type="protein sequence ID" value="QEH61392.1"/>
    <property type="molecule type" value="Genomic_DNA"/>
</dbReference>
<dbReference type="NCBIfam" id="TIGR01484">
    <property type="entry name" value="HAD-SF-IIB"/>
    <property type="match status" value="1"/>
</dbReference>
<dbReference type="SFLD" id="SFLDS00003">
    <property type="entry name" value="Haloacid_Dehalogenase"/>
    <property type="match status" value="1"/>
</dbReference>
<dbReference type="NCBIfam" id="TIGR00099">
    <property type="entry name" value="Cof-subfamily"/>
    <property type="match status" value="1"/>
</dbReference>
<dbReference type="KEGG" id="schi:SCHIN_v1c01940"/>
<dbReference type="InterPro" id="IPR023214">
    <property type="entry name" value="HAD_sf"/>
</dbReference>
<dbReference type="PROSITE" id="PS01229">
    <property type="entry name" value="COF_2"/>
    <property type="match status" value="1"/>
</dbReference>
<name>A0A5B9Y5U3_9MOLU</name>
<dbReference type="GO" id="GO:0005829">
    <property type="term" value="C:cytosol"/>
    <property type="evidence" value="ECO:0007669"/>
    <property type="project" value="TreeGrafter"/>
</dbReference>
<dbReference type="Pfam" id="PF08282">
    <property type="entry name" value="Hydrolase_3"/>
    <property type="match status" value="1"/>
</dbReference>
<proteinExistence type="predicted"/>
<gene>
    <name evidence="1" type="primary">had</name>
    <name evidence="1" type="ORF">SCHIN_v1c01940</name>
</gene>
<reference evidence="1 2" key="1">
    <citation type="submission" date="2019-08" db="EMBL/GenBank/DDBJ databases">
        <title>Complete genome sequence of Spiroplasma chinense CCH (DSM 19755).</title>
        <authorList>
            <person name="Shen H.-Y."/>
            <person name="Lin Y.-C."/>
            <person name="Chou L."/>
            <person name="Kuo C.-H."/>
        </authorList>
    </citation>
    <scope>NUCLEOTIDE SEQUENCE [LARGE SCALE GENOMIC DNA]</scope>
    <source>
        <strain evidence="1 2">CCH</strain>
    </source>
</reference>
<dbReference type="PANTHER" id="PTHR10000">
    <property type="entry name" value="PHOSPHOSERINE PHOSPHATASE"/>
    <property type="match status" value="1"/>
</dbReference>
<dbReference type="InterPro" id="IPR036412">
    <property type="entry name" value="HAD-like_sf"/>
</dbReference>
<evidence type="ECO:0000313" key="2">
    <source>
        <dbReference type="Proteomes" id="UP000323144"/>
    </source>
</evidence>
<protein>
    <submittedName>
        <fullName evidence="1">HAD superfamily hydrolase</fullName>
    </submittedName>
</protein>
<dbReference type="RefSeq" id="WP_166507786.1">
    <property type="nucleotide sequence ID" value="NZ_CP043026.1"/>
</dbReference>
<dbReference type="CDD" id="cd07516">
    <property type="entry name" value="HAD_Pase"/>
    <property type="match status" value="1"/>
</dbReference>
<dbReference type="InterPro" id="IPR006379">
    <property type="entry name" value="HAD-SF_hydro_IIB"/>
</dbReference>
<evidence type="ECO:0000313" key="1">
    <source>
        <dbReference type="EMBL" id="QEH61392.1"/>
    </source>
</evidence>
<dbReference type="AlphaFoldDB" id="A0A5B9Y5U3"/>
<dbReference type="InterPro" id="IPR000150">
    <property type="entry name" value="Cof"/>
</dbReference>
<organism evidence="1 2">
    <name type="scientific">Spiroplasma chinense</name>
    <dbReference type="NCBI Taxonomy" id="216932"/>
    <lineage>
        <taxon>Bacteria</taxon>
        <taxon>Bacillati</taxon>
        <taxon>Mycoplasmatota</taxon>
        <taxon>Mollicutes</taxon>
        <taxon>Entomoplasmatales</taxon>
        <taxon>Spiroplasmataceae</taxon>
        <taxon>Spiroplasma</taxon>
    </lineage>
</organism>
<dbReference type="PANTHER" id="PTHR10000:SF8">
    <property type="entry name" value="HAD SUPERFAMILY HYDROLASE-LIKE, TYPE 3"/>
    <property type="match status" value="1"/>
</dbReference>
<dbReference type="Gene3D" id="3.30.1240.10">
    <property type="match status" value="1"/>
</dbReference>
<dbReference type="GO" id="GO:0016791">
    <property type="term" value="F:phosphatase activity"/>
    <property type="evidence" value="ECO:0007669"/>
    <property type="project" value="TreeGrafter"/>
</dbReference>
<keyword evidence="1" id="KW-0378">Hydrolase</keyword>